<evidence type="ECO:0000256" key="2">
    <source>
        <dbReference type="SAM" id="MobiDB-lite"/>
    </source>
</evidence>
<name>Q0RKD3_FRAAA</name>
<keyword evidence="5" id="KW-1185">Reference proteome</keyword>
<organism evidence="4 5">
    <name type="scientific">Frankia alni (strain DSM 45986 / CECT 9034 / ACN14a)</name>
    <dbReference type="NCBI Taxonomy" id="326424"/>
    <lineage>
        <taxon>Bacteria</taxon>
        <taxon>Bacillati</taxon>
        <taxon>Actinomycetota</taxon>
        <taxon>Actinomycetes</taxon>
        <taxon>Frankiales</taxon>
        <taxon>Frankiaceae</taxon>
        <taxon>Frankia</taxon>
    </lineage>
</organism>
<dbReference type="EMBL" id="CT573213">
    <property type="protein sequence ID" value="CAJ62025.1"/>
    <property type="molecule type" value="Genomic_DNA"/>
</dbReference>
<feature type="region of interest" description="Disordered" evidence="2">
    <location>
        <begin position="452"/>
        <end position="477"/>
    </location>
</feature>
<dbReference type="GO" id="GO:0003676">
    <property type="term" value="F:nucleic acid binding"/>
    <property type="evidence" value="ECO:0007669"/>
    <property type="project" value="InterPro"/>
</dbReference>
<dbReference type="OrthoDB" id="5176970at2"/>
<dbReference type="AlphaFoldDB" id="Q0RKD3"/>
<feature type="compositionally biased region" description="Gly residues" evidence="2">
    <location>
        <begin position="199"/>
        <end position="222"/>
    </location>
</feature>
<feature type="compositionally biased region" description="Basic and acidic residues" evidence="2">
    <location>
        <begin position="184"/>
        <end position="197"/>
    </location>
</feature>
<reference evidence="4 5" key="1">
    <citation type="journal article" date="2007" name="Genome Res.">
        <title>Genome characteristics of facultatively symbiotic Frankia sp. strains reflect host range and host plant biogeography.</title>
        <authorList>
            <person name="Normand P."/>
            <person name="Lapierre P."/>
            <person name="Tisa L.S."/>
            <person name="Gogarten J.P."/>
            <person name="Alloisio N."/>
            <person name="Bagnarol E."/>
            <person name="Bassi C.A."/>
            <person name="Berry A.M."/>
            <person name="Bickhart D.M."/>
            <person name="Choisne N."/>
            <person name="Couloux A."/>
            <person name="Cournoyer B."/>
            <person name="Cruveiller S."/>
            <person name="Daubin V."/>
            <person name="Demange N."/>
            <person name="Francino M.P."/>
            <person name="Goltsman E."/>
            <person name="Huang Y."/>
            <person name="Kopp O.R."/>
            <person name="Labarre L."/>
            <person name="Lapidus A."/>
            <person name="Lavire C."/>
            <person name="Marechal J."/>
            <person name="Martinez M."/>
            <person name="Mastronunzio J.E."/>
            <person name="Mullin B.C."/>
            <person name="Niemann J."/>
            <person name="Pujic P."/>
            <person name="Rawnsley T."/>
            <person name="Rouy Z."/>
            <person name="Schenowitz C."/>
            <person name="Sellstedt A."/>
            <person name="Tavares F."/>
            <person name="Tomkins J.P."/>
            <person name="Vallenet D."/>
            <person name="Valverde C."/>
            <person name="Wall L.G."/>
            <person name="Wang Y."/>
            <person name="Medigue C."/>
            <person name="Benson D.R."/>
        </authorList>
    </citation>
    <scope>NUCLEOTIDE SEQUENCE [LARGE SCALE GENOMIC DNA]</scope>
    <source>
        <strain evidence="5">DSM 45986 / CECT 9034 / ACN14a</strain>
    </source>
</reference>
<dbReference type="Pfam" id="PF01844">
    <property type="entry name" value="HNH"/>
    <property type="match status" value="1"/>
</dbReference>
<evidence type="ECO:0000313" key="5">
    <source>
        <dbReference type="Proteomes" id="UP000000657"/>
    </source>
</evidence>
<gene>
    <name evidence="4" type="ordered locus">FRAAL3381</name>
</gene>
<evidence type="ECO:0000259" key="3">
    <source>
        <dbReference type="SMART" id="SM00507"/>
    </source>
</evidence>
<protein>
    <recommendedName>
        <fullName evidence="3">HNH nuclease domain-containing protein</fullName>
    </recommendedName>
</protein>
<dbReference type="SMART" id="SM00507">
    <property type="entry name" value="HNHc"/>
    <property type="match status" value="1"/>
</dbReference>
<dbReference type="eggNOG" id="COG1403">
    <property type="taxonomic scope" value="Bacteria"/>
</dbReference>
<dbReference type="GO" id="GO:0004519">
    <property type="term" value="F:endonuclease activity"/>
    <property type="evidence" value="ECO:0007669"/>
    <property type="project" value="InterPro"/>
</dbReference>
<dbReference type="CDD" id="cd00085">
    <property type="entry name" value="HNHc"/>
    <property type="match status" value="1"/>
</dbReference>
<comment type="similarity">
    <text evidence="1">Belongs to the Rv1128c/1148c/1588c/1702c/1945/3466 family.</text>
</comment>
<proteinExistence type="inferred from homology"/>
<dbReference type="HOGENOM" id="CLU_022065_5_0_11"/>
<dbReference type="InterPro" id="IPR003870">
    <property type="entry name" value="DUF222"/>
</dbReference>
<dbReference type="RefSeq" id="WP_011604528.1">
    <property type="nucleotide sequence ID" value="NC_008278.1"/>
</dbReference>
<feature type="region of interest" description="Disordered" evidence="2">
    <location>
        <begin position="174"/>
        <end position="236"/>
    </location>
</feature>
<evidence type="ECO:0000256" key="1">
    <source>
        <dbReference type="ARBA" id="ARBA00023450"/>
    </source>
</evidence>
<dbReference type="GO" id="GO:0008270">
    <property type="term" value="F:zinc ion binding"/>
    <property type="evidence" value="ECO:0007669"/>
    <property type="project" value="InterPro"/>
</dbReference>
<dbReference type="KEGG" id="fal:FRAAL3381"/>
<dbReference type="InterPro" id="IPR003615">
    <property type="entry name" value="HNH_nuc"/>
</dbReference>
<dbReference type="Proteomes" id="UP000000657">
    <property type="component" value="Chromosome"/>
</dbReference>
<feature type="compositionally biased region" description="Basic and acidic residues" evidence="2">
    <location>
        <begin position="223"/>
        <end position="236"/>
    </location>
</feature>
<dbReference type="Pfam" id="PF02720">
    <property type="entry name" value="DUF222"/>
    <property type="match status" value="1"/>
</dbReference>
<dbReference type="STRING" id="326424.FRAAL3381"/>
<dbReference type="InterPro" id="IPR002711">
    <property type="entry name" value="HNH"/>
</dbReference>
<evidence type="ECO:0000313" key="4">
    <source>
        <dbReference type="EMBL" id="CAJ62025.1"/>
    </source>
</evidence>
<accession>Q0RKD3</accession>
<feature type="domain" description="HNH nuclease" evidence="3">
    <location>
        <begin position="378"/>
        <end position="430"/>
    </location>
</feature>
<sequence>MEIDDDIGDSPGLPARLAVISGQVDGLLAGATWRLADDELDGLIEGVCRLVGRVAAARGRLLVEAHDRGFALHQGAVDTAAWLRDRLALSPREARRQVTLARDTAATCQATGTTLAAGDITIEHAIVVCDAMRALPAEVTPEQRIEAEQALLGFARTVDPYQLIKIAARQREALTTVDSSPGGDDPHADSRTGEHNRPGSGGPDGGGPDGGGPVSDGGTGEPGGEKPSPDPADIRRLTLTDTPAGTTLIGGELDAEAAALLRTALDSLAAPRPATDGTPDRRSPARRRADALIDLVTRALGAAALPESGGVRPHLTVTIPWNTLLATGATPATTSWGLPLPSSVLARLTCDAETSRILLDPAGVPLDIGRSTRTVPAHLRRALTARDQGCTFPGCDRPPSWCEAHHVIHWKDGGTTALSNLTLLCGHHHRQIHHDGWQITFLDDGRPAYIPPHRIDPHRRPRRNPYSQPPADLLATA</sequence>
<dbReference type="Gene3D" id="1.10.30.50">
    <property type="match status" value="1"/>
</dbReference>